<dbReference type="AlphaFoldDB" id="A0A3A6PB91"/>
<dbReference type="UniPathway" id="UPA00895"/>
<feature type="transmembrane region" description="Helical" evidence="5">
    <location>
        <begin position="143"/>
        <end position="167"/>
    </location>
</feature>
<organism evidence="7 8">
    <name type="scientific">Paenibacillus pinisoli</name>
    <dbReference type="NCBI Taxonomy" id="1276110"/>
    <lineage>
        <taxon>Bacteria</taxon>
        <taxon>Bacillati</taxon>
        <taxon>Bacillota</taxon>
        <taxon>Bacilli</taxon>
        <taxon>Bacillales</taxon>
        <taxon>Paenibacillaceae</taxon>
        <taxon>Paenibacillus</taxon>
    </lineage>
</organism>
<evidence type="ECO:0000256" key="3">
    <source>
        <dbReference type="ARBA" id="ARBA00022989"/>
    </source>
</evidence>
<dbReference type="GO" id="GO:0016020">
    <property type="term" value="C:membrane"/>
    <property type="evidence" value="ECO:0007669"/>
    <property type="project" value="UniProtKB-SubCell"/>
</dbReference>
<evidence type="ECO:0000313" key="7">
    <source>
        <dbReference type="EMBL" id="RJX37070.1"/>
    </source>
</evidence>
<proteinExistence type="predicted"/>
<keyword evidence="4 5" id="KW-0472">Membrane</keyword>
<dbReference type="Pfam" id="PF07291">
    <property type="entry name" value="MauE"/>
    <property type="match status" value="1"/>
</dbReference>
<keyword evidence="8" id="KW-1185">Reference proteome</keyword>
<evidence type="ECO:0000256" key="2">
    <source>
        <dbReference type="ARBA" id="ARBA00022692"/>
    </source>
</evidence>
<evidence type="ECO:0000256" key="4">
    <source>
        <dbReference type="ARBA" id="ARBA00023136"/>
    </source>
</evidence>
<comment type="caution">
    <text evidence="7">The sequence shown here is derived from an EMBL/GenBank/DDBJ whole genome shotgun (WGS) entry which is preliminary data.</text>
</comment>
<dbReference type="EMBL" id="QXQB01000007">
    <property type="protein sequence ID" value="RJX37070.1"/>
    <property type="molecule type" value="Genomic_DNA"/>
</dbReference>
<evidence type="ECO:0000256" key="5">
    <source>
        <dbReference type="SAM" id="Phobius"/>
    </source>
</evidence>
<dbReference type="GO" id="GO:0030416">
    <property type="term" value="P:methylamine metabolic process"/>
    <property type="evidence" value="ECO:0007669"/>
    <property type="project" value="InterPro"/>
</dbReference>
<evidence type="ECO:0000256" key="1">
    <source>
        <dbReference type="ARBA" id="ARBA00004141"/>
    </source>
</evidence>
<keyword evidence="2 5" id="KW-0812">Transmembrane</keyword>
<gene>
    <name evidence="7" type="ORF">D3P09_24470</name>
</gene>
<protein>
    <recommendedName>
        <fullName evidence="6">Methylamine utilisation protein MauE domain-containing protein</fullName>
    </recommendedName>
</protein>
<accession>A0A3A6PB91</accession>
<name>A0A3A6PB91_9BACL</name>
<dbReference type="RefSeq" id="WP_120114067.1">
    <property type="nucleotide sequence ID" value="NZ_QXQB01000007.1"/>
</dbReference>
<dbReference type="InterPro" id="IPR009908">
    <property type="entry name" value="Methylamine_util_MauE"/>
</dbReference>
<sequence length="173" mass="18778">MSIPSFIQIGLAIIFGLSGLLKLYSPSSLRSTLVALGIPKPLGSAGAWLVPLLEMLTAVLLVSSATVWLGQTLAFGLIGAFIYAILVALLKKERIQCNCFGKLRDDYLGRSTILRIALLIVMNSYITIANQPVSFTAIKLEELVLYLLSWTGILGLYFIVPFVLNAISQSQTD</sequence>
<reference evidence="7 8" key="1">
    <citation type="submission" date="2018-09" db="EMBL/GenBank/DDBJ databases">
        <title>Paenibacillus aracenensis nov. sp. isolated from a cave in southern Spain.</title>
        <authorList>
            <person name="Jurado V."/>
            <person name="Gutierrez-Patricio S."/>
            <person name="Gonzalez-Pimentel J.L."/>
            <person name="Miller A.Z."/>
            <person name="Laiz L."/>
            <person name="Saiz-Jimenez C."/>
        </authorList>
    </citation>
    <scope>NUCLEOTIDE SEQUENCE [LARGE SCALE GENOMIC DNA]</scope>
    <source>
        <strain evidence="7 8">JCM 19203</strain>
    </source>
</reference>
<feature type="domain" description="Methylamine utilisation protein MauE" evidence="6">
    <location>
        <begin position="4"/>
        <end position="123"/>
    </location>
</feature>
<feature type="transmembrane region" description="Helical" evidence="5">
    <location>
        <begin position="73"/>
        <end position="91"/>
    </location>
</feature>
<feature type="transmembrane region" description="Helical" evidence="5">
    <location>
        <begin position="6"/>
        <end position="24"/>
    </location>
</feature>
<evidence type="ECO:0000259" key="6">
    <source>
        <dbReference type="Pfam" id="PF07291"/>
    </source>
</evidence>
<dbReference type="Proteomes" id="UP000267798">
    <property type="component" value="Unassembled WGS sequence"/>
</dbReference>
<feature type="transmembrane region" description="Helical" evidence="5">
    <location>
        <begin position="112"/>
        <end position="131"/>
    </location>
</feature>
<keyword evidence="3 5" id="KW-1133">Transmembrane helix</keyword>
<dbReference type="OrthoDB" id="2594468at2"/>
<evidence type="ECO:0000313" key="8">
    <source>
        <dbReference type="Proteomes" id="UP000267798"/>
    </source>
</evidence>
<comment type="subcellular location">
    <subcellularLocation>
        <location evidence="1">Membrane</location>
        <topology evidence="1">Multi-pass membrane protein</topology>
    </subcellularLocation>
</comment>